<dbReference type="InterPro" id="IPR027417">
    <property type="entry name" value="P-loop_NTPase"/>
</dbReference>
<dbReference type="RefSeq" id="XP_005837196.1">
    <property type="nucleotide sequence ID" value="XM_005837139.1"/>
</dbReference>
<dbReference type="GeneID" id="17306831"/>
<dbReference type="InterPro" id="IPR025669">
    <property type="entry name" value="AAA_dom"/>
</dbReference>
<evidence type="ECO:0000313" key="4">
    <source>
        <dbReference type="EnsemblProtists" id="EKX50216"/>
    </source>
</evidence>
<dbReference type="PaxDb" id="55529-EKX50216"/>
<dbReference type="Gene3D" id="3.40.50.300">
    <property type="entry name" value="P-loop containing nucleotide triphosphate hydrolases"/>
    <property type="match status" value="1"/>
</dbReference>
<proteinExistence type="predicted"/>
<reference evidence="3 5" key="1">
    <citation type="journal article" date="2012" name="Nature">
        <title>Algal genomes reveal evolutionary mosaicism and the fate of nucleomorphs.</title>
        <authorList>
            <consortium name="DOE Joint Genome Institute"/>
            <person name="Curtis B.A."/>
            <person name="Tanifuji G."/>
            <person name="Burki F."/>
            <person name="Gruber A."/>
            <person name="Irimia M."/>
            <person name="Maruyama S."/>
            <person name="Arias M.C."/>
            <person name="Ball S.G."/>
            <person name="Gile G.H."/>
            <person name="Hirakawa Y."/>
            <person name="Hopkins J.F."/>
            <person name="Kuo A."/>
            <person name="Rensing S.A."/>
            <person name="Schmutz J."/>
            <person name="Symeonidi A."/>
            <person name="Elias M."/>
            <person name="Eveleigh R.J."/>
            <person name="Herman E.K."/>
            <person name="Klute M.J."/>
            <person name="Nakayama T."/>
            <person name="Obornik M."/>
            <person name="Reyes-Prieto A."/>
            <person name="Armbrust E.V."/>
            <person name="Aves S.J."/>
            <person name="Beiko R.G."/>
            <person name="Coutinho P."/>
            <person name="Dacks J.B."/>
            <person name="Durnford D.G."/>
            <person name="Fast N.M."/>
            <person name="Green B.R."/>
            <person name="Grisdale C.J."/>
            <person name="Hempel F."/>
            <person name="Henrissat B."/>
            <person name="Hoppner M.P."/>
            <person name="Ishida K."/>
            <person name="Kim E."/>
            <person name="Koreny L."/>
            <person name="Kroth P.G."/>
            <person name="Liu Y."/>
            <person name="Malik S.B."/>
            <person name="Maier U.G."/>
            <person name="McRose D."/>
            <person name="Mock T."/>
            <person name="Neilson J.A."/>
            <person name="Onodera N.T."/>
            <person name="Poole A.M."/>
            <person name="Pritham E.J."/>
            <person name="Richards T.A."/>
            <person name="Rocap G."/>
            <person name="Roy S.W."/>
            <person name="Sarai C."/>
            <person name="Schaack S."/>
            <person name="Shirato S."/>
            <person name="Slamovits C.H."/>
            <person name="Spencer D.F."/>
            <person name="Suzuki S."/>
            <person name="Worden A.Z."/>
            <person name="Zauner S."/>
            <person name="Barry K."/>
            <person name="Bell C."/>
            <person name="Bharti A.K."/>
            <person name="Crow J.A."/>
            <person name="Grimwood J."/>
            <person name="Kramer R."/>
            <person name="Lindquist E."/>
            <person name="Lucas S."/>
            <person name="Salamov A."/>
            <person name="McFadden G.I."/>
            <person name="Lane C.E."/>
            <person name="Keeling P.J."/>
            <person name="Gray M.W."/>
            <person name="Grigoriev I.V."/>
            <person name="Archibald J.M."/>
        </authorList>
    </citation>
    <scope>NUCLEOTIDE SEQUENCE</scope>
    <source>
        <strain evidence="3 5">CCMP2712</strain>
    </source>
</reference>
<protein>
    <recommendedName>
        <fullName evidence="2">AAA domain-containing protein</fullName>
    </recommendedName>
</protein>
<name>L1JNQ5_GUITC</name>
<evidence type="ECO:0000256" key="1">
    <source>
        <dbReference type="ARBA" id="ARBA00004229"/>
    </source>
</evidence>
<dbReference type="EMBL" id="JH992979">
    <property type="protein sequence ID" value="EKX50216.1"/>
    <property type="molecule type" value="Genomic_DNA"/>
</dbReference>
<evidence type="ECO:0000313" key="3">
    <source>
        <dbReference type="EMBL" id="EKX50216.1"/>
    </source>
</evidence>
<gene>
    <name evidence="3" type="ORF">GUITHDRAFT_135386</name>
</gene>
<dbReference type="Proteomes" id="UP000011087">
    <property type="component" value="Unassembled WGS sequence"/>
</dbReference>
<keyword evidence="5" id="KW-1185">Reference proteome</keyword>
<feature type="domain" description="AAA" evidence="2">
    <location>
        <begin position="83"/>
        <end position="127"/>
    </location>
</feature>
<dbReference type="CDD" id="cd02042">
    <property type="entry name" value="ParAB_family"/>
    <property type="match status" value="1"/>
</dbReference>
<dbReference type="Pfam" id="PF13614">
    <property type="entry name" value="AAA_31"/>
    <property type="match status" value="1"/>
</dbReference>
<dbReference type="InterPro" id="IPR050678">
    <property type="entry name" value="DNA_Partitioning_ATPase"/>
</dbReference>
<reference evidence="5" key="2">
    <citation type="submission" date="2012-11" db="EMBL/GenBank/DDBJ databases">
        <authorList>
            <person name="Kuo A."/>
            <person name="Curtis B.A."/>
            <person name="Tanifuji G."/>
            <person name="Burki F."/>
            <person name="Gruber A."/>
            <person name="Irimia M."/>
            <person name="Maruyama S."/>
            <person name="Arias M.C."/>
            <person name="Ball S.G."/>
            <person name="Gile G.H."/>
            <person name="Hirakawa Y."/>
            <person name="Hopkins J.F."/>
            <person name="Rensing S.A."/>
            <person name="Schmutz J."/>
            <person name="Symeonidi A."/>
            <person name="Elias M."/>
            <person name="Eveleigh R.J."/>
            <person name="Herman E.K."/>
            <person name="Klute M.J."/>
            <person name="Nakayama T."/>
            <person name="Obornik M."/>
            <person name="Reyes-Prieto A."/>
            <person name="Armbrust E.V."/>
            <person name="Aves S.J."/>
            <person name="Beiko R.G."/>
            <person name="Coutinho P."/>
            <person name="Dacks J.B."/>
            <person name="Durnford D.G."/>
            <person name="Fast N.M."/>
            <person name="Green B.R."/>
            <person name="Grisdale C."/>
            <person name="Hempe F."/>
            <person name="Henrissat B."/>
            <person name="Hoppner M.P."/>
            <person name="Ishida K.-I."/>
            <person name="Kim E."/>
            <person name="Koreny L."/>
            <person name="Kroth P.G."/>
            <person name="Liu Y."/>
            <person name="Malik S.-B."/>
            <person name="Maier U.G."/>
            <person name="McRose D."/>
            <person name="Mock T."/>
            <person name="Neilson J.A."/>
            <person name="Onodera N.T."/>
            <person name="Poole A.M."/>
            <person name="Pritham E.J."/>
            <person name="Richards T.A."/>
            <person name="Rocap G."/>
            <person name="Roy S.W."/>
            <person name="Sarai C."/>
            <person name="Schaack S."/>
            <person name="Shirato S."/>
            <person name="Slamovits C.H."/>
            <person name="Spencer D.F."/>
            <person name="Suzuki S."/>
            <person name="Worden A.Z."/>
            <person name="Zauner S."/>
            <person name="Barry K."/>
            <person name="Bell C."/>
            <person name="Bharti A.K."/>
            <person name="Crow J.A."/>
            <person name="Grimwood J."/>
            <person name="Kramer R."/>
            <person name="Lindquist E."/>
            <person name="Lucas S."/>
            <person name="Salamov A."/>
            <person name="McFadden G.I."/>
            <person name="Lane C.E."/>
            <person name="Keeling P.J."/>
            <person name="Gray M.W."/>
            <person name="Grigoriev I.V."/>
            <person name="Archibald J.M."/>
        </authorList>
    </citation>
    <scope>NUCLEOTIDE SEQUENCE</scope>
    <source>
        <strain evidence="5">CCMP2712</strain>
    </source>
</reference>
<sequence length="525" mass="58741">MPPVPENDIYQRVNAGPRKIEFPLTEYRDCEERRAGANDQRAAELPVTNRPRKHEIAVTHMDHFVPEEGGPTQLAGLQSYRPKIIVVWNNKGGVAKTTTTHSLAFALASNSHNKVLMVDCDGQQNLLQLAFRKAVYTDQHDEIAGDYLAYLSSRLPRGLRTGSSISLEAASRKFRDTNGTAELCVPHAFEVPDGPGTRNNKRLFFVAAGEEFERIDAFLTQKFQQINMGQEAAELHNCPGILFHQIWRAAYSVGATYVVLDLAPAINTTNKLLLMHSDYFLTPCLSDQFSQRALERLRRDFGKWYREFYGGGNPGNGIRMASRGWRKVGGMPKADWPLPDMKPQYAGAIISGYTANPTSILTPVSNQSGGLQQQESPEGHLARLLHAQVMFFANELGRELSSRGFAVPADKFTHPARSNMYPQPYVAACIRKSTSGWEHTSEKCGKPWAFLTEIELARMLTEMGRTTDARQRESVAHYRRIYLDLAEFLSRLEISSAGGADRFVFNMPKLGHDNNDAEFDQSGDI</sequence>
<dbReference type="PANTHER" id="PTHR13696">
    <property type="entry name" value="P-LOOP CONTAINING NUCLEOSIDE TRIPHOSPHATE HYDROLASE"/>
    <property type="match status" value="1"/>
</dbReference>
<evidence type="ECO:0000259" key="2">
    <source>
        <dbReference type="Pfam" id="PF13614"/>
    </source>
</evidence>
<accession>L1JNQ5</accession>
<organism evidence="3">
    <name type="scientific">Guillardia theta (strain CCMP2712)</name>
    <name type="common">Cryptophyte</name>
    <dbReference type="NCBI Taxonomy" id="905079"/>
    <lineage>
        <taxon>Eukaryota</taxon>
        <taxon>Cryptophyceae</taxon>
        <taxon>Pyrenomonadales</taxon>
        <taxon>Geminigeraceae</taxon>
        <taxon>Guillardia</taxon>
    </lineage>
</organism>
<dbReference type="EnsemblProtists" id="EKX50216">
    <property type="protein sequence ID" value="EKX50216"/>
    <property type="gene ID" value="GUITHDRAFT_135386"/>
</dbReference>
<comment type="subcellular location">
    <subcellularLocation>
        <location evidence="1">Plastid</location>
        <location evidence="1">Chloroplast</location>
    </subcellularLocation>
</comment>
<dbReference type="HOGENOM" id="CLU_519233_0_0_1"/>
<dbReference type="GO" id="GO:0009507">
    <property type="term" value="C:chloroplast"/>
    <property type="evidence" value="ECO:0007669"/>
    <property type="project" value="UniProtKB-SubCell"/>
</dbReference>
<dbReference type="AlphaFoldDB" id="L1JNQ5"/>
<evidence type="ECO:0000313" key="5">
    <source>
        <dbReference type="Proteomes" id="UP000011087"/>
    </source>
</evidence>
<dbReference type="SUPFAM" id="SSF52540">
    <property type="entry name" value="P-loop containing nucleoside triphosphate hydrolases"/>
    <property type="match status" value="1"/>
</dbReference>
<dbReference type="PANTHER" id="PTHR13696:SF99">
    <property type="entry name" value="COBYRINIC ACID AC-DIAMIDE SYNTHASE"/>
    <property type="match status" value="1"/>
</dbReference>
<dbReference type="OrthoDB" id="10059059at2759"/>
<reference evidence="4" key="3">
    <citation type="submission" date="2015-06" db="UniProtKB">
        <authorList>
            <consortium name="EnsemblProtists"/>
        </authorList>
    </citation>
    <scope>IDENTIFICATION</scope>
</reference>
<dbReference type="KEGG" id="gtt:GUITHDRAFT_135386"/>